<keyword evidence="1" id="KW-0812">Transmembrane</keyword>
<keyword evidence="4" id="KW-1185">Reference proteome</keyword>
<organism evidence="3 4">
    <name type="scientific">Polarella glacialis</name>
    <name type="common">Dinoflagellate</name>
    <dbReference type="NCBI Taxonomy" id="89957"/>
    <lineage>
        <taxon>Eukaryota</taxon>
        <taxon>Sar</taxon>
        <taxon>Alveolata</taxon>
        <taxon>Dinophyceae</taxon>
        <taxon>Suessiales</taxon>
        <taxon>Suessiaceae</taxon>
        <taxon>Polarella</taxon>
    </lineage>
</organism>
<dbReference type="Proteomes" id="UP000654075">
    <property type="component" value="Unassembled WGS sequence"/>
</dbReference>
<dbReference type="InterPro" id="IPR004147">
    <property type="entry name" value="ABC1_dom"/>
</dbReference>
<evidence type="ECO:0000313" key="3">
    <source>
        <dbReference type="EMBL" id="CAE8620473.1"/>
    </source>
</evidence>
<evidence type="ECO:0000259" key="2">
    <source>
        <dbReference type="Pfam" id="PF03109"/>
    </source>
</evidence>
<dbReference type="InterPro" id="IPR052402">
    <property type="entry name" value="ADCK_kinase"/>
</dbReference>
<gene>
    <name evidence="3" type="ORF">PGLA1383_LOCUS38030</name>
</gene>
<proteinExistence type="predicted"/>
<dbReference type="OrthoDB" id="414733at2759"/>
<dbReference type="AlphaFoldDB" id="A0A813G5Y8"/>
<dbReference type="PANTHER" id="PTHR45890:SF1">
    <property type="entry name" value="AARF DOMAIN CONTAINING KINASE 2"/>
    <property type="match status" value="1"/>
</dbReference>
<dbReference type="PANTHER" id="PTHR45890">
    <property type="entry name" value="AARF DOMAIN CONTAINING KINASE 2 (PREDICTED)"/>
    <property type="match status" value="1"/>
</dbReference>
<keyword evidence="1" id="KW-1133">Transmembrane helix</keyword>
<feature type="transmembrane region" description="Helical" evidence="1">
    <location>
        <begin position="39"/>
        <end position="63"/>
    </location>
</feature>
<sequence length="607" mass="64562">MGAVMGSTLCPAASPLPAPGPGGVTMDLSFSAAKRAAGHLSMLLAVAAVLPGCLALDVQAWALRQLLFGHRRSEGRKSASASSAATWADHLVSAAEEAAWLSWLWSAVIARLRRDVPLTTLLARWVAVKRPDLALSSGPFARLVALLRDQESGGVVSSPSFWPRHYTQHDILEQLEEACGPEWQQALQIDLQPTGADCILQVYRAVLREQVLERSQRCLVEEAKLHKYSILAPLAKLIWFPRWHRRSMQASAESSAIAQAVEARGALVRARRPDVAHVAKADLLIARFFIQVASLVGASGPSTQSAFCDFCDFVSAQLDLRQEARLLELARAALTSSQVNGVVLPRPVGRPTEEVVLVSFEEGVCLAEVLRRPFDASESMEQTDISARAAAAHQLALAFWSALLRHGLLLGGLCAGNILLRDSICDSTPLEVVILRCGLSHEVSSAMCDDLRGFAAILQTGASKAIGDLLLERVHAQAGGSPEQVLDPEGFREAIEALLQAASVSGRRGSSCASPGQPLRGARLLQRALGILQAHGLRASPAHLQVAAAAAAAHAVCSRLDPVGGGGFSNALLQVAKAESLEKDERHVMSANGTLKGRDATGTIVRG</sequence>
<name>A0A813G5Y8_POLGL</name>
<evidence type="ECO:0000313" key="4">
    <source>
        <dbReference type="Proteomes" id="UP000654075"/>
    </source>
</evidence>
<dbReference type="Pfam" id="PF03109">
    <property type="entry name" value="ABC1"/>
    <property type="match status" value="1"/>
</dbReference>
<feature type="domain" description="ABC1 atypical kinase-like" evidence="2">
    <location>
        <begin position="267"/>
        <end position="452"/>
    </location>
</feature>
<reference evidence="3" key="1">
    <citation type="submission" date="2021-02" db="EMBL/GenBank/DDBJ databases">
        <authorList>
            <person name="Dougan E. K."/>
            <person name="Rhodes N."/>
            <person name="Thang M."/>
            <person name="Chan C."/>
        </authorList>
    </citation>
    <scope>NUCLEOTIDE SEQUENCE</scope>
</reference>
<keyword evidence="1" id="KW-0472">Membrane</keyword>
<dbReference type="GO" id="GO:0005739">
    <property type="term" value="C:mitochondrion"/>
    <property type="evidence" value="ECO:0007669"/>
    <property type="project" value="TreeGrafter"/>
</dbReference>
<evidence type="ECO:0000256" key="1">
    <source>
        <dbReference type="SAM" id="Phobius"/>
    </source>
</evidence>
<comment type="caution">
    <text evidence="3">The sequence shown here is derived from an EMBL/GenBank/DDBJ whole genome shotgun (WGS) entry which is preliminary data.</text>
</comment>
<accession>A0A813G5Y8</accession>
<dbReference type="EMBL" id="CAJNNV010027466">
    <property type="protein sequence ID" value="CAE8620473.1"/>
    <property type="molecule type" value="Genomic_DNA"/>
</dbReference>
<protein>
    <recommendedName>
        <fullName evidence="2">ABC1 atypical kinase-like domain-containing protein</fullName>
    </recommendedName>
</protein>